<dbReference type="PANTHER" id="PTHR40077:SF1">
    <property type="entry name" value="MEMBRANE PROTEIN"/>
    <property type="match status" value="1"/>
</dbReference>
<comment type="caution">
    <text evidence="8">The sequence shown here is derived from an EMBL/GenBank/DDBJ whole genome shotgun (WGS) entry which is preliminary data.</text>
</comment>
<keyword evidence="3 6" id="KW-0812">Transmembrane</keyword>
<feature type="domain" description="DUF3817" evidence="7">
    <location>
        <begin position="2"/>
        <end position="88"/>
    </location>
</feature>
<dbReference type="InterPro" id="IPR023845">
    <property type="entry name" value="DUF3817_TM"/>
</dbReference>
<sequence>MKLFRAVSLTEGVSWLVLLFIAMPLKYAFDMPLAVRWVGRIHGGLFVAFVITLAMAAVEARWGVVKIARAFFASFVPFGAFWLEKKLREENAAAPARS</sequence>
<protein>
    <recommendedName>
        <fullName evidence="7">DUF3817 domain-containing protein</fullName>
    </recommendedName>
</protein>
<evidence type="ECO:0000313" key="8">
    <source>
        <dbReference type="EMBL" id="PZR14984.1"/>
    </source>
</evidence>
<dbReference type="Proteomes" id="UP000249061">
    <property type="component" value="Unassembled WGS sequence"/>
</dbReference>
<dbReference type="GO" id="GO:0005886">
    <property type="term" value="C:plasma membrane"/>
    <property type="evidence" value="ECO:0007669"/>
    <property type="project" value="UniProtKB-SubCell"/>
</dbReference>
<keyword evidence="4 6" id="KW-1133">Transmembrane helix</keyword>
<organism evidence="8 9">
    <name type="scientific">Archangium gephyra</name>
    <dbReference type="NCBI Taxonomy" id="48"/>
    <lineage>
        <taxon>Bacteria</taxon>
        <taxon>Pseudomonadati</taxon>
        <taxon>Myxococcota</taxon>
        <taxon>Myxococcia</taxon>
        <taxon>Myxococcales</taxon>
        <taxon>Cystobacterineae</taxon>
        <taxon>Archangiaceae</taxon>
        <taxon>Archangium</taxon>
    </lineage>
</organism>
<evidence type="ECO:0000256" key="4">
    <source>
        <dbReference type="ARBA" id="ARBA00022989"/>
    </source>
</evidence>
<dbReference type="AlphaFoldDB" id="A0A2W5VFV5"/>
<evidence type="ECO:0000256" key="1">
    <source>
        <dbReference type="ARBA" id="ARBA00004651"/>
    </source>
</evidence>
<gene>
    <name evidence="8" type="ORF">DI536_09405</name>
</gene>
<evidence type="ECO:0000259" key="7">
    <source>
        <dbReference type="Pfam" id="PF12823"/>
    </source>
</evidence>
<accession>A0A2W5VFV5</accession>
<evidence type="ECO:0000256" key="6">
    <source>
        <dbReference type="SAM" id="Phobius"/>
    </source>
</evidence>
<keyword evidence="5 6" id="KW-0472">Membrane</keyword>
<comment type="subcellular location">
    <subcellularLocation>
        <location evidence="1">Cell membrane</location>
        <topology evidence="1">Multi-pass membrane protein</topology>
    </subcellularLocation>
</comment>
<name>A0A2W5VFV5_9BACT</name>
<proteinExistence type="predicted"/>
<reference evidence="8 9" key="1">
    <citation type="submission" date="2017-08" db="EMBL/GenBank/DDBJ databases">
        <title>Infants hospitalized years apart are colonized by the same room-sourced microbial strains.</title>
        <authorList>
            <person name="Brooks B."/>
            <person name="Olm M.R."/>
            <person name="Firek B.A."/>
            <person name="Baker R."/>
            <person name="Thomas B.C."/>
            <person name="Morowitz M.J."/>
            <person name="Banfield J.F."/>
        </authorList>
    </citation>
    <scope>NUCLEOTIDE SEQUENCE [LARGE SCALE GENOMIC DNA]</scope>
    <source>
        <strain evidence="8">S2_003_000_R2_14</strain>
    </source>
</reference>
<feature type="transmembrane region" description="Helical" evidence="6">
    <location>
        <begin position="41"/>
        <end position="58"/>
    </location>
</feature>
<evidence type="ECO:0000256" key="2">
    <source>
        <dbReference type="ARBA" id="ARBA00022475"/>
    </source>
</evidence>
<keyword evidence="2" id="KW-1003">Cell membrane</keyword>
<dbReference type="EMBL" id="QFQP01000006">
    <property type="protein sequence ID" value="PZR14984.1"/>
    <property type="molecule type" value="Genomic_DNA"/>
</dbReference>
<feature type="transmembrane region" description="Helical" evidence="6">
    <location>
        <begin position="12"/>
        <end position="29"/>
    </location>
</feature>
<dbReference type="Pfam" id="PF12823">
    <property type="entry name" value="DUF3817"/>
    <property type="match status" value="1"/>
</dbReference>
<evidence type="ECO:0000313" key="9">
    <source>
        <dbReference type="Proteomes" id="UP000249061"/>
    </source>
</evidence>
<evidence type="ECO:0000256" key="3">
    <source>
        <dbReference type="ARBA" id="ARBA00022692"/>
    </source>
</evidence>
<dbReference type="PANTHER" id="PTHR40077">
    <property type="entry name" value="MEMBRANE PROTEIN-RELATED"/>
    <property type="match status" value="1"/>
</dbReference>
<evidence type="ECO:0000256" key="5">
    <source>
        <dbReference type="ARBA" id="ARBA00023136"/>
    </source>
</evidence>
<dbReference type="NCBIfam" id="TIGR03954">
    <property type="entry name" value="integ_memb_HG"/>
    <property type="match status" value="1"/>
</dbReference>